<evidence type="ECO:0000256" key="10">
    <source>
        <dbReference type="ARBA" id="ARBA00022475"/>
    </source>
</evidence>
<dbReference type="NCBIfam" id="TIGR00057">
    <property type="entry name" value="L-threonylcarbamoyladenylate synthase"/>
    <property type="match status" value="1"/>
</dbReference>
<evidence type="ECO:0000256" key="14">
    <source>
        <dbReference type="ARBA" id="ARBA00022723"/>
    </source>
</evidence>
<evidence type="ECO:0000256" key="6">
    <source>
        <dbReference type="ARBA" id="ARBA00008925"/>
    </source>
</evidence>
<dbReference type="PROSITE" id="PS51163">
    <property type="entry name" value="YRDC"/>
    <property type="match status" value="1"/>
</dbReference>
<dbReference type="GO" id="GO:0005666">
    <property type="term" value="C:RNA polymerase III complex"/>
    <property type="evidence" value="ECO:0007669"/>
    <property type="project" value="UniProtKB-ARBA"/>
</dbReference>
<keyword evidence="11" id="KW-0240">DNA-directed RNA polymerase</keyword>
<evidence type="ECO:0000313" key="33">
    <source>
        <dbReference type="Proteomes" id="UP000030742"/>
    </source>
</evidence>
<evidence type="ECO:0000256" key="29">
    <source>
        <dbReference type="PROSITE-ProRule" id="PRU00472"/>
    </source>
</evidence>
<evidence type="ECO:0000256" key="9">
    <source>
        <dbReference type="ARBA" id="ARBA00020093"/>
    </source>
</evidence>
<evidence type="ECO:0000256" key="19">
    <source>
        <dbReference type="ARBA" id="ARBA00023136"/>
    </source>
</evidence>
<evidence type="ECO:0000256" key="22">
    <source>
        <dbReference type="ARBA" id="ARBA00029985"/>
    </source>
</evidence>
<dbReference type="GO" id="GO:0006450">
    <property type="term" value="P:regulation of translational fidelity"/>
    <property type="evidence" value="ECO:0007669"/>
    <property type="project" value="TreeGrafter"/>
</dbReference>
<dbReference type="SMART" id="SM00440">
    <property type="entry name" value="ZnF_C2C2"/>
    <property type="match status" value="1"/>
</dbReference>
<name>U4TZZ6_DENPD</name>
<evidence type="ECO:0000256" key="20">
    <source>
        <dbReference type="ARBA" id="ARBA00023163"/>
    </source>
</evidence>
<evidence type="ECO:0000256" key="17">
    <source>
        <dbReference type="ARBA" id="ARBA00022946"/>
    </source>
</evidence>
<keyword evidence="21" id="KW-0539">Nucleus</keyword>
<evidence type="ECO:0000256" key="2">
    <source>
        <dbReference type="ARBA" id="ARBA00004173"/>
    </source>
</evidence>
<dbReference type="InterPro" id="IPR006070">
    <property type="entry name" value="Sua5-like_dom"/>
</dbReference>
<dbReference type="Gene3D" id="3.90.870.10">
    <property type="entry name" value="DHBP synthase"/>
    <property type="match status" value="1"/>
</dbReference>
<evidence type="ECO:0000256" key="5">
    <source>
        <dbReference type="ARBA" id="ARBA00007663"/>
    </source>
</evidence>
<evidence type="ECO:0000256" key="21">
    <source>
        <dbReference type="ARBA" id="ARBA00023242"/>
    </source>
</evidence>
<dbReference type="STRING" id="77166.U4TZZ6"/>
<evidence type="ECO:0000256" key="1">
    <source>
        <dbReference type="ARBA" id="ARBA00004123"/>
    </source>
</evidence>
<dbReference type="InterPro" id="IPR001222">
    <property type="entry name" value="Znf_TFIIS"/>
</dbReference>
<keyword evidence="12" id="KW-0963">Cytoplasm</keyword>
<dbReference type="InterPro" id="IPR017945">
    <property type="entry name" value="DHBP_synth_RibB-like_a/b_dom"/>
</dbReference>
<dbReference type="PROSITE" id="PS51133">
    <property type="entry name" value="ZF_TFIIS_2"/>
    <property type="match status" value="1"/>
</dbReference>
<dbReference type="PANTHER" id="PTHR17490">
    <property type="entry name" value="SUA5"/>
    <property type="match status" value="1"/>
</dbReference>
<dbReference type="Pfam" id="PF01300">
    <property type="entry name" value="Sua5_yciO_yrdC"/>
    <property type="match status" value="1"/>
</dbReference>
<keyword evidence="15 29" id="KW-0863">Zinc-finger</keyword>
<dbReference type="Gene3D" id="2.20.25.10">
    <property type="match status" value="1"/>
</dbReference>
<evidence type="ECO:0000256" key="3">
    <source>
        <dbReference type="ARBA" id="ARBA00004202"/>
    </source>
</evidence>
<evidence type="ECO:0000256" key="24">
    <source>
        <dbReference type="ARBA" id="ARBA00048366"/>
    </source>
</evidence>
<comment type="subcellular location">
    <subcellularLocation>
        <location evidence="3">Cell membrane</location>
        <topology evidence="3">Peripheral membrane protein</topology>
    </subcellularLocation>
    <subcellularLocation>
        <location evidence="4">Cytoplasm</location>
    </subcellularLocation>
    <subcellularLocation>
        <location evidence="2">Mitochondrion</location>
    </subcellularLocation>
    <subcellularLocation>
        <location evidence="1">Nucleus</location>
    </subcellularLocation>
</comment>
<dbReference type="Pfam" id="PF01096">
    <property type="entry name" value="Zn_ribbon_TFIIS"/>
    <property type="match status" value="1"/>
</dbReference>
<sequence>MVSFCPFCSNLLFAEKSVSGRIQFTCKLCPVFFPVQRTITSRTYCKLKSIDDVLGGEDAWKNVDSTEERCPKCDHNRAYFQQLQTRSADEPMTTFYRCCNNECKIVKLVKHSAKLNAMAERIPISGANALQSGIDLLQTGNVVAVPTDTLYGLACDATNMEAIHKMYSIKCRNESKPVAICFGQIPDIKCWTCTDHLPSKLLSTLLPGPVTLILNSVSKVDKYLCHQGKIGVRIPNYNFIRNLAVGLGRPLALTSANLSNEPSAVTCTEFKAIWGKLPAVFDGGTTHSSREGSTVIDLSEKGLYRIVRPGVAFKDSIDVLERFNLKAKYS</sequence>
<comment type="similarity">
    <text evidence="5">Belongs to the SUA5 family.</text>
</comment>
<dbReference type="GO" id="GO:0005886">
    <property type="term" value="C:plasma membrane"/>
    <property type="evidence" value="ECO:0007669"/>
    <property type="project" value="UniProtKB-SubCell"/>
</dbReference>
<dbReference type="SUPFAM" id="SSF55821">
    <property type="entry name" value="YrdC/RibB"/>
    <property type="match status" value="1"/>
</dbReference>
<comment type="catalytic activity">
    <reaction evidence="24">
        <text>L-threonine + hydrogencarbonate + ATP = L-threonylcarbamoyladenylate + diphosphate + H2O</text>
        <dbReference type="Rhea" id="RHEA:36407"/>
        <dbReference type="ChEBI" id="CHEBI:15377"/>
        <dbReference type="ChEBI" id="CHEBI:17544"/>
        <dbReference type="ChEBI" id="CHEBI:30616"/>
        <dbReference type="ChEBI" id="CHEBI:33019"/>
        <dbReference type="ChEBI" id="CHEBI:57926"/>
        <dbReference type="ChEBI" id="CHEBI:73682"/>
        <dbReference type="EC" id="2.7.7.87"/>
    </reaction>
</comment>
<comment type="similarity">
    <text evidence="6">Belongs to the archaeal RpoM/eukaryotic RPA12/RPB9/RPC11 RNA polymerase family.</text>
</comment>
<evidence type="ECO:0000256" key="16">
    <source>
        <dbReference type="ARBA" id="ARBA00022833"/>
    </source>
</evidence>
<keyword evidence="17" id="KW-0809">Transit peptide</keyword>
<dbReference type="OrthoDB" id="3648309at2759"/>
<dbReference type="InterPro" id="IPR034014">
    <property type="entry name" value="Zn_ribbon_RPC11_C"/>
</dbReference>
<protein>
    <recommendedName>
        <fullName evidence="9">DNA-directed RNA polymerase III subunit RPC10</fullName>
        <ecNumber evidence="7">2.7.7.87</ecNumber>
    </recommendedName>
    <alternativeName>
        <fullName evidence="28">DNA-directed RNA polymerase III subunit K</fullName>
    </alternativeName>
    <alternativeName>
        <fullName evidence="22">RNA polymerase III subunit C11</fullName>
    </alternativeName>
    <alternativeName>
        <fullName evidence="8">Threonylcarbamoyl-AMP synthase</fullName>
    </alternativeName>
</protein>
<proteinExistence type="inferred from homology"/>
<feature type="domain" description="YrdC-like" evidence="31">
    <location>
        <begin position="127"/>
        <end position="312"/>
    </location>
</feature>
<keyword evidence="20" id="KW-0804">Transcription</keyword>
<evidence type="ECO:0000256" key="7">
    <source>
        <dbReference type="ARBA" id="ARBA00012584"/>
    </source>
</evidence>
<keyword evidence="13" id="KW-0808">Transferase</keyword>
<dbReference type="CDD" id="cd10509">
    <property type="entry name" value="Zn-ribbon_RPC11"/>
    <property type="match status" value="1"/>
</dbReference>
<reference evidence="32 33" key="1">
    <citation type="journal article" date="2013" name="Genome Biol.">
        <title>Draft genome of the mountain pine beetle, Dendroctonus ponderosae Hopkins, a major forest pest.</title>
        <authorList>
            <person name="Keeling C.I."/>
            <person name="Yuen M.M."/>
            <person name="Liao N.Y."/>
            <person name="Docking T.R."/>
            <person name="Chan S.K."/>
            <person name="Taylor G.A."/>
            <person name="Palmquist D.L."/>
            <person name="Jackman S.D."/>
            <person name="Nguyen A."/>
            <person name="Li M."/>
            <person name="Henderson H."/>
            <person name="Janes J.K."/>
            <person name="Zhao Y."/>
            <person name="Pandoh P."/>
            <person name="Moore R."/>
            <person name="Sperling F.A."/>
            <person name="Huber D.P."/>
            <person name="Birol I."/>
            <person name="Jones S.J."/>
            <person name="Bohlmann J."/>
        </authorList>
    </citation>
    <scope>NUCLEOTIDE SEQUENCE</scope>
</reference>
<dbReference type="FunFam" id="3.90.870.10:FF:000007">
    <property type="entry name" value="YrdC N6-threonylcarbamoyltransferase domain containing"/>
    <property type="match status" value="1"/>
</dbReference>
<evidence type="ECO:0000313" key="32">
    <source>
        <dbReference type="EMBL" id="ERL85623.1"/>
    </source>
</evidence>
<evidence type="ECO:0000256" key="26">
    <source>
        <dbReference type="ARBA" id="ARBA00058524"/>
    </source>
</evidence>
<dbReference type="GO" id="GO:0008270">
    <property type="term" value="F:zinc ion binding"/>
    <property type="evidence" value="ECO:0007669"/>
    <property type="project" value="UniProtKB-KW"/>
</dbReference>
<evidence type="ECO:0000259" key="30">
    <source>
        <dbReference type="PROSITE" id="PS51133"/>
    </source>
</evidence>
<dbReference type="InterPro" id="IPR050156">
    <property type="entry name" value="TC-AMP_synthase_SUA5"/>
</dbReference>
<dbReference type="GO" id="GO:0006383">
    <property type="term" value="P:transcription by RNA polymerase III"/>
    <property type="evidence" value="ECO:0007669"/>
    <property type="project" value="UniProtKB-ARBA"/>
</dbReference>
<evidence type="ECO:0000256" key="25">
    <source>
        <dbReference type="ARBA" id="ARBA00054653"/>
    </source>
</evidence>
<comment type="subunit">
    <text evidence="27">Interacts with RSC1A1.</text>
</comment>
<evidence type="ECO:0000256" key="23">
    <source>
        <dbReference type="ARBA" id="ARBA00044007"/>
    </source>
</evidence>
<dbReference type="EMBL" id="KB631729">
    <property type="protein sequence ID" value="ERL85623.1"/>
    <property type="molecule type" value="Genomic_DNA"/>
</dbReference>
<gene>
    <name evidence="32" type="ORF">D910_03042</name>
</gene>
<evidence type="ECO:0000256" key="8">
    <source>
        <dbReference type="ARBA" id="ARBA00015492"/>
    </source>
</evidence>
<keyword evidence="18" id="KW-0496">Mitochondrion</keyword>
<evidence type="ECO:0000259" key="31">
    <source>
        <dbReference type="PROSITE" id="PS51163"/>
    </source>
</evidence>
<dbReference type="GO" id="GO:0005739">
    <property type="term" value="C:mitochondrion"/>
    <property type="evidence" value="ECO:0007669"/>
    <property type="project" value="UniProtKB-SubCell"/>
</dbReference>
<dbReference type="FunFam" id="2.20.25.10:FF:000005">
    <property type="entry name" value="DNA-directed RNA polymerase subunit"/>
    <property type="match status" value="1"/>
</dbReference>
<evidence type="ECO:0000256" key="27">
    <source>
        <dbReference type="ARBA" id="ARBA00063146"/>
    </source>
</evidence>
<organism evidence="32 33">
    <name type="scientific">Dendroctonus ponderosae</name>
    <name type="common">Mountain pine beetle</name>
    <dbReference type="NCBI Taxonomy" id="77166"/>
    <lineage>
        <taxon>Eukaryota</taxon>
        <taxon>Metazoa</taxon>
        <taxon>Ecdysozoa</taxon>
        <taxon>Arthropoda</taxon>
        <taxon>Hexapoda</taxon>
        <taxon>Insecta</taxon>
        <taxon>Pterygota</taxon>
        <taxon>Neoptera</taxon>
        <taxon>Endopterygota</taxon>
        <taxon>Coleoptera</taxon>
        <taxon>Polyphaga</taxon>
        <taxon>Cucujiformia</taxon>
        <taxon>Curculionidae</taxon>
        <taxon>Scolytinae</taxon>
        <taxon>Dendroctonus</taxon>
    </lineage>
</organism>
<keyword evidence="16" id="KW-0862">Zinc</keyword>
<evidence type="ECO:0000256" key="18">
    <source>
        <dbReference type="ARBA" id="ARBA00023128"/>
    </source>
</evidence>
<feature type="domain" description="TFIIS-type" evidence="30">
    <location>
        <begin position="66"/>
        <end position="114"/>
    </location>
</feature>
<evidence type="ECO:0000256" key="13">
    <source>
        <dbReference type="ARBA" id="ARBA00022679"/>
    </source>
</evidence>
<dbReference type="GO" id="GO:0061710">
    <property type="term" value="F:L-threonylcarbamoyladenylate synthase"/>
    <property type="evidence" value="ECO:0007669"/>
    <property type="project" value="UniProtKB-EC"/>
</dbReference>
<evidence type="ECO:0000256" key="11">
    <source>
        <dbReference type="ARBA" id="ARBA00022478"/>
    </source>
</evidence>
<comment type="function">
    <text evidence="25">Core component of RNA polymerase III (Pol III) which synthesizes small non-coding RNAs using the four ribonucleoside triphosphates as substrates. Can mediate Pol I proofreading of the nascent RNA transcript. Anchors into the Pol III active site to constantly monitor transcription fidelity, cleaves mis-incorporated 5'-ribonucleotides and restarts the transcription process. Once Pol III reaches the poly(dT) termination signal, can induce Pol III clamp opening and transcription termination. Pol III plays an important role in sensing and limiting infection by intracellular bacteria and DNA viruses. Acts as a nuclear and cytosolic DNA sensor involved in innate immune response. Can sense non-self dsDNA that serves as template for transcription into dsRNA. The non-self RNA polymerase III transcripts, such as Epstein-Barr virus-encoded RNAs (EBERs) induce type I interferon and NF-kappa-B through the RIG-I pathway.</text>
</comment>
<dbReference type="AlphaFoldDB" id="U4TZZ6"/>
<dbReference type="SUPFAM" id="SSF57783">
    <property type="entry name" value="Zinc beta-ribbon"/>
    <property type="match status" value="1"/>
</dbReference>
<evidence type="ECO:0000256" key="4">
    <source>
        <dbReference type="ARBA" id="ARBA00004496"/>
    </source>
</evidence>
<evidence type="ECO:0000256" key="12">
    <source>
        <dbReference type="ARBA" id="ARBA00022490"/>
    </source>
</evidence>
<keyword evidence="10" id="KW-1003">Cell membrane</keyword>
<dbReference type="GO" id="GO:0003725">
    <property type="term" value="F:double-stranded RNA binding"/>
    <property type="evidence" value="ECO:0007669"/>
    <property type="project" value="InterPro"/>
</dbReference>
<dbReference type="PANTHER" id="PTHR17490:SF10">
    <property type="entry name" value="THREONYLCARBAMOYL-AMP SYNTHASE"/>
    <property type="match status" value="1"/>
</dbReference>
<comment type="function">
    <text evidence="26">Cytoplasmic and mitochondrial threonylcarbamoyl-AMP synthase required for the formation of a threonylcarbamoyl group on adenosine at position 37 (t(6)A37) in tRNAs that read codons beginning with adenine. Catalyzes the conversion of L-threonine, HCO(3)(-)/CO(2) and ATP to give threonylcarbamoyl-AMP (TC-AMP) as the acyladenylate intermediate, with the release of diphosphate. Participates in t(6)A37 formation in cytoplasmic and mitochondrial tRNAs. May regulate the activity of some transporters.</text>
</comment>
<dbReference type="EC" id="2.7.7.87" evidence="7"/>
<evidence type="ECO:0000256" key="15">
    <source>
        <dbReference type="ARBA" id="ARBA00022771"/>
    </source>
</evidence>
<evidence type="ECO:0000256" key="28">
    <source>
        <dbReference type="ARBA" id="ARBA00078854"/>
    </source>
</evidence>
<keyword evidence="14" id="KW-0479">Metal-binding</keyword>
<comment type="subunit">
    <text evidence="23">Component of the RNA polymerase III complex consisting of 17 subunits: a ten-subunit horseshoe-shaped catalytic core composed of POLR3A/RPC1, POLR3B/RPC2, POLR1C/RPAC1, POLR1D/RPAC2, POLR3K/RPC10, POLR2E/RPABC1, POLR2F/RPABC2, POLR2H/RPABC3, POLR2K/RPABC4 and POLR2L/RPABC5; a mobile stalk composed of two subunits POLR3H/RPC8 and CRCP/RPC9, protruding from the core and functioning primarily in transcription initiation; and additional subunits homologous to general transcription factors of the RNA polymerase II machinery, POLR3C/RPC3-POLR3F/RPC6-POLR3G/RPC7 heterotrimer required for transcription initiation and POLR3D/RPC4-POLR3E/RPC5 heterodimer involved in both transcription initiation and termination.</text>
</comment>
<dbReference type="Proteomes" id="UP000030742">
    <property type="component" value="Unassembled WGS sequence"/>
</dbReference>
<keyword evidence="19" id="KW-0472">Membrane</keyword>
<dbReference type="GO" id="GO:0000049">
    <property type="term" value="F:tRNA binding"/>
    <property type="evidence" value="ECO:0007669"/>
    <property type="project" value="TreeGrafter"/>
</dbReference>
<accession>U4TZZ6</accession>